<organism evidence="2 3">
    <name type="scientific">Panicum virgatum</name>
    <name type="common">Blackwell switchgrass</name>
    <dbReference type="NCBI Taxonomy" id="38727"/>
    <lineage>
        <taxon>Eukaryota</taxon>
        <taxon>Viridiplantae</taxon>
        <taxon>Streptophyta</taxon>
        <taxon>Embryophyta</taxon>
        <taxon>Tracheophyta</taxon>
        <taxon>Spermatophyta</taxon>
        <taxon>Magnoliopsida</taxon>
        <taxon>Liliopsida</taxon>
        <taxon>Poales</taxon>
        <taxon>Poaceae</taxon>
        <taxon>PACMAD clade</taxon>
        <taxon>Panicoideae</taxon>
        <taxon>Panicodae</taxon>
        <taxon>Paniceae</taxon>
        <taxon>Panicinae</taxon>
        <taxon>Panicum</taxon>
        <taxon>Panicum sect. Hiantes</taxon>
    </lineage>
</organism>
<dbReference type="SUPFAM" id="SSF52047">
    <property type="entry name" value="RNI-like"/>
    <property type="match status" value="1"/>
</dbReference>
<dbReference type="Proteomes" id="UP000823388">
    <property type="component" value="Chromosome 9K"/>
</dbReference>
<comment type="caution">
    <text evidence="2">The sequence shown here is derived from an EMBL/GenBank/DDBJ whole genome shotgun (WGS) entry which is preliminary data.</text>
</comment>
<dbReference type="PANTHER" id="PTHR46088:SF1">
    <property type="entry name" value="TUBULIN--TYROSINE LIGASE-LIKE PROTEIN 12"/>
    <property type="match status" value="1"/>
</dbReference>
<evidence type="ECO:0000313" key="3">
    <source>
        <dbReference type="Proteomes" id="UP000823388"/>
    </source>
</evidence>
<reference evidence="2" key="1">
    <citation type="submission" date="2020-05" db="EMBL/GenBank/DDBJ databases">
        <title>WGS assembly of Panicum virgatum.</title>
        <authorList>
            <person name="Lovell J.T."/>
            <person name="Jenkins J."/>
            <person name="Shu S."/>
            <person name="Juenger T.E."/>
            <person name="Schmutz J."/>
        </authorList>
    </citation>
    <scope>NUCLEOTIDE SEQUENCE</scope>
    <source>
        <strain evidence="2">AP13</strain>
    </source>
</reference>
<dbReference type="AlphaFoldDB" id="A0A8T0P4Y0"/>
<dbReference type="GO" id="GO:0005737">
    <property type="term" value="C:cytoplasm"/>
    <property type="evidence" value="ECO:0007669"/>
    <property type="project" value="TreeGrafter"/>
</dbReference>
<dbReference type="PROSITE" id="PS51221">
    <property type="entry name" value="TTL"/>
    <property type="match status" value="1"/>
</dbReference>
<dbReference type="InterPro" id="IPR032675">
    <property type="entry name" value="LRR_dom_sf"/>
</dbReference>
<feature type="domain" description="Tubulin--tyrosine ligase-like protein 12 SET-like" evidence="1">
    <location>
        <begin position="523"/>
        <end position="570"/>
    </location>
</feature>
<feature type="domain" description="Tubulin--tyrosine ligase-like protein 12 SET-like" evidence="1">
    <location>
        <begin position="388"/>
        <end position="453"/>
    </location>
</feature>
<protein>
    <recommendedName>
        <fullName evidence="1">Tubulin--tyrosine ligase-like protein 12 SET-like domain-containing protein</fullName>
    </recommendedName>
</protein>
<feature type="domain" description="Tubulin--tyrosine ligase-like protein 12 SET-like" evidence="1">
    <location>
        <begin position="78"/>
        <end position="125"/>
    </location>
</feature>
<dbReference type="InterPro" id="IPR057954">
    <property type="entry name" value="SET_TTL12"/>
</dbReference>
<accession>A0A8T0P4Y0</accession>
<evidence type="ECO:0000259" key="1">
    <source>
        <dbReference type="Pfam" id="PF25556"/>
    </source>
</evidence>
<evidence type="ECO:0000313" key="2">
    <source>
        <dbReference type="EMBL" id="KAG2554356.1"/>
    </source>
</evidence>
<dbReference type="Gene3D" id="3.30.470.20">
    <property type="entry name" value="ATP-grasp fold, B domain"/>
    <property type="match status" value="1"/>
</dbReference>
<sequence length="938" mass="106747">MSRAAAATDGRIRRYEDFARVHAYLLAAAGIPPSLHERLYRKLADEVFDGGEVFAVDPCEGGRQRRLVLASEEPLGKESDVFLVDHAWSFRLADALKQLREVPGLAERMAALMCVDLDRNIETEESDEQDGEKSGSLEHVLQVVETEMARVQERGTDSAAWLELEELGIDDDMLVTLDLSAKFPNLVALNLWGNRLQDTEKVMQEIRKCPKLKALWLNETPVLGKGIDKSVLDSLSGLEIYNSRFTSKAGEWALSFCADIVGADNPCSFVESTLLDSIATIDLSDRCIHKLPEAFSPSKLPSLSKLNIRGNPLDQISADDLLKLLSGFTQLQELEVDIPGPLGNSAISIIESLPNLSFLNGVNSSSIIESGKHIVDSALQPRLPEWSPEESLTERVIGAMWLYLMTYRLADEEKIDETPVWYVMDELGSAMRHSDIPNFRIAPFLFMPEGKLASAIRLLPADVLHLQSFLVIVTVVADVRWSSQLGQRPRLSLLRQSSVRVGEQNLHTVFQHPLELRIVESCPIIHKRASIYTVLWPTHDVHTGEECTRDFLFGIGEEKQRSARLTAWFHTPENYFIQEFRRYQEQLQSNSICSSTKIKEAPSTKSVRPNDGHALRVYTDIPHVEEFLTRPEFVFTTDPKEADIIWVSMQVDSEVKKAIGLTDKQYTNQFPFEAWLVMKHHLAETIHKAWGSPEWLQPTYNLETHLSQLIGDYCMRKQDGLDNLWIMKPWNMARTIDTTVTGDLSAIIRLMETGPKICQKYIERPALFQGRKFDLRYIILVRSIRPLEIFLSDVFWVRLANNQYTLEKTSFFEYETHFTVMNYIGRMNHMNTPEFVKEFEREHQVKWLEIHESIRSMIRCVFESAAAVHPEMQNPFSRAIYGVDVMLDSRFKPKILEVTYCPDCGRACKYDTQALVVTLPLAKVTAIIIKDPLSGTEN</sequence>
<dbReference type="PANTHER" id="PTHR46088">
    <property type="entry name" value="TUBULIN--TYROSINE LIGASE-LIKE PROTEIN 12"/>
    <property type="match status" value="1"/>
</dbReference>
<gene>
    <name evidence="2" type="ORF">PVAP13_9KG615600</name>
</gene>
<dbReference type="InterPro" id="IPR004344">
    <property type="entry name" value="TTL/TTLL_fam"/>
</dbReference>
<keyword evidence="3" id="KW-1185">Reference proteome</keyword>
<dbReference type="Gene3D" id="3.80.10.10">
    <property type="entry name" value="Ribonuclease Inhibitor"/>
    <property type="match status" value="2"/>
</dbReference>
<dbReference type="InterPro" id="IPR027749">
    <property type="entry name" value="TTLL12"/>
</dbReference>
<proteinExistence type="predicted"/>
<dbReference type="EMBL" id="CM029053">
    <property type="protein sequence ID" value="KAG2554356.1"/>
    <property type="molecule type" value="Genomic_DNA"/>
</dbReference>
<dbReference type="Pfam" id="PF25556">
    <property type="entry name" value="SET_TTL"/>
    <property type="match status" value="3"/>
</dbReference>
<dbReference type="Pfam" id="PF03133">
    <property type="entry name" value="TTL"/>
    <property type="match status" value="1"/>
</dbReference>
<name>A0A8T0P4Y0_PANVG</name>